<evidence type="ECO:0000313" key="1">
    <source>
        <dbReference type="EMBL" id="RGZ84695.1"/>
    </source>
</evidence>
<protein>
    <submittedName>
        <fullName evidence="1">Uncharacterized protein</fullName>
    </submittedName>
</protein>
<name>A0A413PZU4_9FIRM</name>
<dbReference type="AlphaFoldDB" id="A0A413PZU4"/>
<accession>A0A413PZU4</accession>
<feature type="non-terminal residue" evidence="1">
    <location>
        <position position="1"/>
    </location>
</feature>
<dbReference type="Proteomes" id="UP000283721">
    <property type="component" value="Unassembled WGS sequence"/>
</dbReference>
<comment type="caution">
    <text evidence="1">The sequence shown here is derived from an EMBL/GenBank/DDBJ whole genome shotgun (WGS) entry which is preliminary data.</text>
</comment>
<dbReference type="EMBL" id="QSES01000106">
    <property type="protein sequence ID" value="RGZ84695.1"/>
    <property type="molecule type" value="Genomic_DNA"/>
</dbReference>
<organism evidence="1 2">
    <name type="scientific">Agathobacter rectalis</name>
    <dbReference type="NCBI Taxonomy" id="39491"/>
    <lineage>
        <taxon>Bacteria</taxon>
        <taxon>Bacillati</taxon>
        <taxon>Bacillota</taxon>
        <taxon>Clostridia</taxon>
        <taxon>Lachnospirales</taxon>
        <taxon>Lachnospiraceae</taxon>
        <taxon>Agathobacter</taxon>
    </lineage>
</organism>
<proteinExistence type="predicted"/>
<sequence length="63" mass="7208">AHAPVYDAEMRKSFGLGFHPNPMGYYAYALMVANYIDYVIRSNPREFATIPFVGTSLKNKDYK</sequence>
<evidence type="ECO:0000313" key="2">
    <source>
        <dbReference type="Proteomes" id="UP000283721"/>
    </source>
</evidence>
<reference evidence="1 2" key="1">
    <citation type="submission" date="2018-08" db="EMBL/GenBank/DDBJ databases">
        <title>A genome reference for cultivated species of the human gut microbiota.</title>
        <authorList>
            <person name="Zou Y."/>
            <person name="Xue W."/>
            <person name="Luo G."/>
        </authorList>
    </citation>
    <scope>NUCLEOTIDE SEQUENCE [LARGE SCALE GENOMIC DNA]</scope>
    <source>
        <strain evidence="1 2">AM47-6BH</strain>
    </source>
</reference>
<gene>
    <name evidence="1" type="ORF">DW967_18190</name>
</gene>